<organism evidence="2 3">
    <name type="scientific">Nakamurella alba</name>
    <dbReference type="NCBI Taxonomy" id="2665158"/>
    <lineage>
        <taxon>Bacteria</taxon>
        <taxon>Bacillati</taxon>
        <taxon>Actinomycetota</taxon>
        <taxon>Actinomycetes</taxon>
        <taxon>Nakamurellales</taxon>
        <taxon>Nakamurellaceae</taxon>
        <taxon>Nakamurella</taxon>
    </lineage>
</organism>
<protein>
    <submittedName>
        <fullName evidence="2">Uncharacterized protein</fullName>
    </submittedName>
</protein>
<evidence type="ECO:0000256" key="1">
    <source>
        <dbReference type="SAM" id="MobiDB-lite"/>
    </source>
</evidence>
<reference evidence="2 3" key="1">
    <citation type="submission" date="2019-11" db="EMBL/GenBank/DDBJ databases">
        <authorList>
            <person name="Jiang L.-Q."/>
        </authorList>
    </citation>
    <scope>NUCLEOTIDE SEQUENCE [LARGE SCALE GENOMIC DNA]</scope>
    <source>
        <strain evidence="2 3">YIM 132087</strain>
    </source>
</reference>
<name>A0A7K1FJN3_9ACTN</name>
<dbReference type="RefSeq" id="WP_154768394.1">
    <property type="nucleotide sequence ID" value="NZ_WLYK01000003.1"/>
</dbReference>
<keyword evidence="3" id="KW-1185">Reference proteome</keyword>
<evidence type="ECO:0000313" key="3">
    <source>
        <dbReference type="Proteomes" id="UP000460221"/>
    </source>
</evidence>
<dbReference type="EMBL" id="WLYK01000003">
    <property type="protein sequence ID" value="MTD14347.1"/>
    <property type="molecule type" value="Genomic_DNA"/>
</dbReference>
<accession>A0A7K1FJN3</accession>
<comment type="caution">
    <text evidence="2">The sequence shown here is derived from an EMBL/GenBank/DDBJ whole genome shotgun (WGS) entry which is preliminary data.</text>
</comment>
<feature type="region of interest" description="Disordered" evidence="1">
    <location>
        <begin position="1"/>
        <end position="24"/>
    </location>
</feature>
<gene>
    <name evidence="2" type="ORF">GIS00_10340</name>
</gene>
<dbReference type="Proteomes" id="UP000460221">
    <property type="component" value="Unassembled WGS sequence"/>
</dbReference>
<proteinExistence type="predicted"/>
<dbReference type="AlphaFoldDB" id="A0A7K1FJN3"/>
<evidence type="ECO:0000313" key="2">
    <source>
        <dbReference type="EMBL" id="MTD14347.1"/>
    </source>
</evidence>
<sequence length="248" mass="26060">MPEQGRDGSVALAHDGPGSADDRTPARELLDRWCAADPVIEQVPASARRVCAAVLDGTDPRPTVADLGRAAGGLLTASELVTAVRTLAVVAVLDDDLADALVEVALAARHRQEVSLDLKAMVHDPLSGQDSLAGFVVRLQDRLATGHRAFVVTVRSAAGGDVWGRLRSAMDAGRLRELVPTALALTALPDGTLLVVLPDRASARHCRRMAGALLDRPAAVHEAVPDRPGRPGPDELSWWLAGILGTTD</sequence>